<evidence type="ECO:0000259" key="2">
    <source>
        <dbReference type="PROSITE" id="PS50995"/>
    </source>
</evidence>
<dbReference type="Pfam" id="PF01047">
    <property type="entry name" value="MarR"/>
    <property type="match status" value="1"/>
</dbReference>
<dbReference type="RefSeq" id="WP_229836981.1">
    <property type="nucleotide sequence ID" value="NZ_BMPI01000080.1"/>
</dbReference>
<evidence type="ECO:0000313" key="3">
    <source>
        <dbReference type="EMBL" id="GGM79418.1"/>
    </source>
</evidence>
<feature type="compositionally biased region" description="Basic and acidic residues" evidence="1">
    <location>
        <begin position="143"/>
        <end position="162"/>
    </location>
</feature>
<reference evidence="3" key="2">
    <citation type="submission" date="2020-09" db="EMBL/GenBank/DDBJ databases">
        <authorList>
            <person name="Sun Q."/>
            <person name="Ohkuma M."/>
        </authorList>
    </citation>
    <scope>NUCLEOTIDE SEQUENCE</scope>
    <source>
        <strain evidence="3">JCM 19831</strain>
    </source>
</reference>
<feature type="domain" description="HTH marR-type" evidence="2">
    <location>
        <begin position="1"/>
        <end position="134"/>
    </location>
</feature>
<dbReference type="GO" id="GO:0003700">
    <property type="term" value="F:DNA-binding transcription factor activity"/>
    <property type="evidence" value="ECO:0007669"/>
    <property type="project" value="InterPro"/>
</dbReference>
<dbReference type="AlphaFoldDB" id="A0A917UC44"/>
<dbReference type="SUPFAM" id="SSF46785">
    <property type="entry name" value="Winged helix' DNA-binding domain"/>
    <property type="match status" value="1"/>
</dbReference>
<dbReference type="InterPro" id="IPR000835">
    <property type="entry name" value="HTH_MarR-typ"/>
</dbReference>
<dbReference type="PANTHER" id="PTHR39515:SF2">
    <property type="entry name" value="HTH-TYPE TRANSCRIPTIONAL REGULATOR RV0880"/>
    <property type="match status" value="1"/>
</dbReference>
<protein>
    <recommendedName>
        <fullName evidence="2">HTH marR-type domain-containing protein</fullName>
    </recommendedName>
</protein>
<dbReference type="InterPro" id="IPR052526">
    <property type="entry name" value="HTH-type_Bedaq_tolerance"/>
</dbReference>
<dbReference type="EMBL" id="BMPI01000080">
    <property type="protein sequence ID" value="GGM79418.1"/>
    <property type="molecule type" value="Genomic_DNA"/>
</dbReference>
<dbReference type="Gene3D" id="1.10.10.10">
    <property type="entry name" value="Winged helix-like DNA-binding domain superfamily/Winged helix DNA-binding domain"/>
    <property type="match status" value="1"/>
</dbReference>
<dbReference type="InterPro" id="IPR036390">
    <property type="entry name" value="WH_DNA-bd_sf"/>
</dbReference>
<gene>
    <name evidence="3" type="ORF">GCM10007977_096170</name>
</gene>
<dbReference type="InterPro" id="IPR036388">
    <property type="entry name" value="WH-like_DNA-bd_sf"/>
</dbReference>
<feature type="compositionally biased region" description="Low complexity" evidence="1">
    <location>
        <begin position="183"/>
        <end position="194"/>
    </location>
</feature>
<keyword evidence="4" id="KW-1185">Reference proteome</keyword>
<name>A0A917UC44_9ACTN</name>
<sequence length="211" mass="22945">MTVLRIAELTRVLEAFTRMSIRLPAAQRLSFTTLSVLHTLSTRGPKRLTELTATEQVTQSAITQIVTKLEREGLVRREPDPTDGRAVLVHATPAGTAVIDGRRDERIHRLTELAGQLDPDEQAAIAAALPALAHLVELSEPATLRRDHAEASRPATPRRDPAEAGQPATPRRDPAEASEPATPRRNPAEAGRPAAARRRRVEPSQPTTDAT</sequence>
<organism evidence="3 4">
    <name type="scientific">Dactylosporangium sucinum</name>
    <dbReference type="NCBI Taxonomy" id="1424081"/>
    <lineage>
        <taxon>Bacteria</taxon>
        <taxon>Bacillati</taxon>
        <taxon>Actinomycetota</taxon>
        <taxon>Actinomycetes</taxon>
        <taxon>Micromonosporales</taxon>
        <taxon>Micromonosporaceae</taxon>
        <taxon>Dactylosporangium</taxon>
    </lineage>
</organism>
<dbReference type="Proteomes" id="UP000642070">
    <property type="component" value="Unassembled WGS sequence"/>
</dbReference>
<reference evidence="3" key="1">
    <citation type="journal article" date="2014" name="Int. J. Syst. Evol. Microbiol.">
        <title>Complete genome sequence of Corynebacterium casei LMG S-19264T (=DSM 44701T), isolated from a smear-ripened cheese.</title>
        <authorList>
            <consortium name="US DOE Joint Genome Institute (JGI-PGF)"/>
            <person name="Walter F."/>
            <person name="Albersmeier A."/>
            <person name="Kalinowski J."/>
            <person name="Ruckert C."/>
        </authorList>
    </citation>
    <scope>NUCLEOTIDE SEQUENCE</scope>
    <source>
        <strain evidence="3">JCM 19831</strain>
    </source>
</reference>
<dbReference type="SMART" id="SM00347">
    <property type="entry name" value="HTH_MARR"/>
    <property type="match status" value="1"/>
</dbReference>
<comment type="caution">
    <text evidence="3">The sequence shown here is derived from an EMBL/GenBank/DDBJ whole genome shotgun (WGS) entry which is preliminary data.</text>
</comment>
<feature type="region of interest" description="Disordered" evidence="1">
    <location>
        <begin position="143"/>
        <end position="211"/>
    </location>
</feature>
<accession>A0A917UC44</accession>
<dbReference type="PROSITE" id="PS50995">
    <property type="entry name" value="HTH_MARR_2"/>
    <property type="match status" value="1"/>
</dbReference>
<dbReference type="PANTHER" id="PTHR39515">
    <property type="entry name" value="CONSERVED PROTEIN"/>
    <property type="match status" value="1"/>
</dbReference>
<proteinExistence type="predicted"/>
<evidence type="ECO:0000313" key="4">
    <source>
        <dbReference type="Proteomes" id="UP000642070"/>
    </source>
</evidence>
<evidence type="ECO:0000256" key="1">
    <source>
        <dbReference type="SAM" id="MobiDB-lite"/>
    </source>
</evidence>